<accession>A0A9Q1FBV4</accession>
<evidence type="ECO:0000313" key="2">
    <source>
        <dbReference type="Proteomes" id="UP001152622"/>
    </source>
</evidence>
<keyword evidence="2" id="KW-1185">Reference proteome</keyword>
<protein>
    <submittedName>
        <fullName evidence="1">Uncharacterized protein</fullName>
    </submittedName>
</protein>
<dbReference type="EMBL" id="JAINUF010000007">
    <property type="protein sequence ID" value="KAJ8355027.1"/>
    <property type="molecule type" value="Genomic_DNA"/>
</dbReference>
<dbReference type="OrthoDB" id="8938325at2759"/>
<dbReference type="AlphaFoldDB" id="A0A9Q1FBV4"/>
<dbReference type="Proteomes" id="UP001152622">
    <property type="component" value="Chromosome 7"/>
</dbReference>
<dbReference type="PROSITE" id="PS51257">
    <property type="entry name" value="PROKAR_LIPOPROTEIN"/>
    <property type="match status" value="1"/>
</dbReference>
<organism evidence="1 2">
    <name type="scientific">Synaphobranchus kaupii</name>
    <name type="common">Kaup's arrowtooth eel</name>
    <dbReference type="NCBI Taxonomy" id="118154"/>
    <lineage>
        <taxon>Eukaryota</taxon>
        <taxon>Metazoa</taxon>
        <taxon>Chordata</taxon>
        <taxon>Craniata</taxon>
        <taxon>Vertebrata</taxon>
        <taxon>Euteleostomi</taxon>
        <taxon>Actinopterygii</taxon>
        <taxon>Neopterygii</taxon>
        <taxon>Teleostei</taxon>
        <taxon>Anguilliformes</taxon>
        <taxon>Synaphobranchidae</taxon>
        <taxon>Synaphobranchus</taxon>
    </lineage>
</organism>
<proteinExistence type="predicted"/>
<sequence length="177" mass="19134">MVSVLVKPLTAVVSVSARGVTAAGSISVSCTAESTVSRESAGLLWRHILSALVLLAAIGLLIEHFISHTPITDQLEKPEISVQISEGIVDIACETKLRNSTCNLYIGDSPELYSSKNCVIHVEFDELKQALQAVGTREVSCDYTVKTDPHSRSPRSDRKEIPGESLSVLSLENMVTR</sequence>
<evidence type="ECO:0000313" key="1">
    <source>
        <dbReference type="EMBL" id="KAJ8355027.1"/>
    </source>
</evidence>
<comment type="caution">
    <text evidence="1">The sequence shown here is derived from an EMBL/GenBank/DDBJ whole genome shotgun (WGS) entry which is preliminary data.</text>
</comment>
<name>A0A9Q1FBV4_SYNKA</name>
<reference evidence="1" key="1">
    <citation type="journal article" date="2023" name="Science">
        <title>Genome structures resolve the early diversification of teleost fishes.</title>
        <authorList>
            <person name="Parey E."/>
            <person name="Louis A."/>
            <person name="Montfort J."/>
            <person name="Bouchez O."/>
            <person name="Roques C."/>
            <person name="Iampietro C."/>
            <person name="Lluch J."/>
            <person name="Castinel A."/>
            <person name="Donnadieu C."/>
            <person name="Desvignes T."/>
            <person name="Floi Bucao C."/>
            <person name="Jouanno E."/>
            <person name="Wen M."/>
            <person name="Mejri S."/>
            <person name="Dirks R."/>
            <person name="Jansen H."/>
            <person name="Henkel C."/>
            <person name="Chen W.J."/>
            <person name="Zahm M."/>
            <person name="Cabau C."/>
            <person name="Klopp C."/>
            <person name="Thompson A.W."/>
            <person name="Robinson-Rechavi M."/>
            <person name="Braasch I."/>
            <person name="Lecointre G."/>
            <person name="Bobe J."/>
            <person name="Postlethwait J.H."/>
            <person name="Berthelot C."/>
            <person name="Roest Crollius H."/>
            <person name="Guiguen Y."/>
        </authorList>
    </citation>
    <scope>NUCLEOTIDE SEQUENCE</scope>
    <source>
        <strain evidence="1">WJC10195</strain>
    </source>
</reference>
<gene>
    <name evidence="1" type="ORF">SKAU_G00225940</name>
</gene>